<dbReference type="GO" id="GO:0000329">
    <property type="term" value="C:fungal-type vacuole membrane"/>
    <property type="evidence" value="ECO:0007669"/>
    <property type="project" value="TreeGrafter"/>
</dbReference>
<keyword evidence="7 9" id="KW-1133">Transmembrane helix</keyword>
<feature type="transmembrane region" description="Helical" evidence="9">
    <location>
        <begin position="35"/>
        <end position="58"/>
    </location>
</feature>
<keyword evidence="5 9" id="KW-0812">Transmembrane</keyword>
<dbReference type="AlphaFoldDB" id="A0AAN6T2X7"/>
<dbReference type="PANTHER" id="PTHR22950:SF678">
    <property type="entry name" value="VACUOLAR AMINO ACID TRANSPORTER 5-RELATED"/>
    <property type="match status" value="1"/>
</dbReference>
<dbReference type="GO" id="GO:0061459">
    <property type="term" value="F:L-arginine transmembrane transporter activity"/>
    <property type="evidence" value="ECO:0007669"/>
    <property type="project" value="TreeGrafter"/>
</dbReference>
<dbReference type="InterPro" id="IPR013057">
    <property type="entry name" value="AA_transpt_TM"/>
</dbReference>
<evidence type="ECO:0000256" key="4">
    <source>
        <dbReference type="ARBA" id="ARBA00022554"/>
    </source>
</evidence>
<dbReference type="GO" id="GO:0015189">
    <property type="term" value="F:L-lysine transmembrane transporter activity"/>
    <property type="evidence" value="ECO:0007669"/>
    <property type="project" value="TreeGrafter"/>
</dbReference>
<dbReference type="GO" id="GO:0005302">
    <property type="term" value="F:L-tyrosine transmembrane transporter activity"/>
    <property type="evidence" value="ECO:0007669"/>
    <property type="project" value="TreeGrafter"/>
</dbReference>
<comment type="similarity">
    <text evidence="2">Belongs to the amino acid/polyamine transporter 2 family.</text>
</comment>
<evidence type="ECO:0000256" key="1">
    <source>
        <dbReference type="ARBA" id="ARBA00004128"/>
    </source>
</evidence>
<feature type="transmembrane region" description="Helical" evidence="9">
    <location>
        <begin position="108"/>
        <end position="135"/>
    </location>
</feature>
<evidence type="ECO:0000313" key="11">
    <source>
        <dbReference type="EMBL" id="KAK4102296.1"/>
    </source>
</evidence>
<feature type="transmembrane region" description="Helical" evidence="9">
    <location>
        <begin position="64"/>
        <end position="87"/>
    </location>
</feature>
<evidence type="ECO:0000256" key="9">
    <source>
        <dbReference type="SAM" id="Phobius"/>
    </source>
</evidence>
<reference evidence="11" key="1">
    <citation type="journal article" date="2023" name="Mol. Phylogenet. Evol.">
        <title>Genome-scale phylogeny and comparative genomics of the fungal order Sordariales.</title>
        <authorList>
            <person name="Hensen N."/>
            <person name="Bonometti L."/>
            <person name="Westerberg I."/>
            <person name="Brannstrom I.O."/>
            <person name="Guillou S."/>
            <person name="Cros-Aarteil S."/>
            <person name="Calhoun S."/>
            <person name="Haridas S."/>
            <person name="Kuo A."/>
            <person name="Mondo S."/>
            <person name="Pangilinan J."/>
            <person name="Riley R."/>
            <person name="LaButti K."/>
            <person name="Andreopoulos B."/>
            <person name="Lipzen A."/>
            <person name="Chen C."/>
            <person name="Yan M."/>
            <person name="Daum C."/>
            <person name="Ng V."/>
            <person name="Clum A."/>
            <person name="Steindorff A."/>
            <person name="Ohm R.A."/>
            <person name="Martin F."/>
            <person name="Silar P."/>
            <person name="Natvig D.O."/>
            <person name="Lalanne C."/>
            <person name="Gautier V."/>
            <person name="Ament-Velasquez S.L."/>
            <person name="Kruys A."/>
            <person name="Hutchinson M.I."/>
            <person name="Powell A.J."/>
            <person name="Barry K."/>
            <person name="Miller A.N."/>
            <person name="Grigoriev I.V."/>
            <person name="Debuchy R."/>
            <person name="Gladieux P."/>
            <person name="Hiltunen Thoren M."/>
            <person name="Johannesson H."/>
        </authorList>
    </citation>
    <scope>NUCLEOTIDE SEQUENCE</scope>
    <source>
        <strain evidence="11">CBS 757.83</strain>
    </source>
</reference>
<feature type="transmembrane region" description="Helical" evidence="9">
    <location>
        <begin position="385"/>
        <end position="403"/>
    </location>
</feature>
<dbReference type="Pfam" id="PF01490">
    <property type="entry name" value="Aa_trans"/>
    <property type="match status" value="1"/>
</dbReference>
<keyword evidence="4" id="KW-0926">Vacuole</keyword>
<feature type="transmembrane region" description="Helical" evidence="9">
    <location>
        <begin position="189"/>
        <end position="207"/>
    </location>
</feature>
<dbReference type="EMBL" id="MU863632">
    <property type="protein sequence ID" value="KAK4102296.1"/>
    <property type="molecule type" value="Genomic_DNA"/>
</dbReference>
<evidence type="ECO:0000256" key="7">
    <source>
        <dbReference type="ARBA" id="ARBA00022989"/>
    </source>
</evidence>
<evidence type="ECO:0000256" key="2">
    <source>
        <dbReference type="ARBA" id="ARBA00008066"/>
    </source>
</evidence>
<feature type="transmembrane region" description="Helical" evidence="9">
    <location>
        <begin position="409"/>
        <end position="431"/>
    </location>
</feature>
<evidence type="ECO:0000313" key="12">
    <source>
        <dbReference type="Proteomes" id="UP001305647"/>
    </source>
</evidence>
<protein>
    <recommendedName>
        <fullName evidence="10">Amino acid transporter transmembrane domain-containing protein</fullName>
    </recommendedName>
</protein>
<comment type="caution">
    <text evidence="11">The sequence shown here is derived from an EMBL/GenBank/DDBJ whole genome shotgun (WGS) entry which is preliminary data.</text>
</comment>
<dbReference type="GO" id="GO:0005313">
    <property type="term" value="F:L-glutamate transmembrane transporter activity"/>
    <property type="evidence" value="ECO:0007669"/>
    <property type="project" value="TreeGrafter"/>
</dbReference>
<name>A0AAN6T2X7_9PEZI</name>
<sequence length="555" mass="59108">MTGYATVASGIVSGTSAGGNMAHQRRARIPKLGGGHASMLSSVINLVNTIIGAGTLAMPSAMSHFGVMLGVLLILWCGLTSAFGLYLQARCARYLDRGTSSFFALSQITYPNAAVVFDAAIAIKCFGVGVSYMIIIGDLMPGVAEAFGSANSGLSFLDDRRFWITAFFLLFIIPLSFPKRLDSLKYTSMVALLSIGYLILLVVYHFAADEIPNKGDIRVITWEGPVAALSSLPVVIFAYTCHQNMFSIMNEIKDNSPASIVGVIGSSIGSAASVYILVAITGYLTFGNDVKGNIVSMYPPSVASTIAKAAIVALVTFSIPLQIHPCRASIDAVLRWRPGKNQRSPSASSVTSGTAPLLPVPSGAAAAAHLDSHGAPAVAMSELRFALITGTILVLSYITALNVSSLSRVLAYVGSTGSTAISFILPGLFYYKISDPDSIYHQRLSKEDDDAVVDFDDNEGVDEDANADGEDGASELANSGLLSVHSVKSNASAGAGSSVSRSRSRPRWLLRWRRKWRWDLEHLETGLLRKLSLCLSVYGMCVMVVCLIMNTFFGH</sequence>
<evidence type="ECO:0000256" key="3">
    <source>
        <dbReference type="ARBA" id="ARBA00022448"/>
    </source>
</evidence>
<reference evidence="11" key="2">
    <citation type="submission" date="2023-05" db="EMBL/GenBank/DDBJ databases">
        <authorList>
            <consortium name="Lawrence Berkeley National Laboratory"/>
            <person name="Steindorff A."/>
            <person name="Hensen N."/>
            <person name="Bonometti L."/>
            <person name="Westerberg I."/>
            <person name="Brannstrom I.O."/>
            <person name="Guillou S."/>
            <person name="Cros-Aarteil S."/>
            <person name="Calhoun S."/>
            <person name="Haridas S."/>
            <person name="Kuo A."/>
            <person name="Mondo S."/>
            <person name="Pangilinan J."/>
            <person name="Riley R."/>
            <person name="Labutti K."/>
            <person name="Andreopoulos B."/>
            <person name="Lipzen A."/>
            <person name="Chen C."/>
            <person name="Yanf M."/>
            <person name="Daum C."/>
            <person name="Ng V."/>
            <person name="Clum A."/>
            <person name="Ohm R."/>
            <person name="Martin F."/>
            <person name="Silar P."/>
            <person name="Natvig D."/>
            <person name="Lalanne C."/>
            <person name="Gautier V."/>
            <person name="Ament-Velasquez S.L."/>
            <person name="Kruys A."/>
            <person name="Hutchinson M.I."/>
            <person name="Powell A.J."/>
            <person name="Barry K."/>
            <person name="Miller A.N."/>
            <person name="Grigoriev I.V."/>
            <person name="Debuchy R."/>
            <person name="Gladieux P."/>
            <person name="Thoren M.H."/>
            <person name="Johannesson H."/>
        </authorList>
    </citation>
    <scope>NUCLEOTIDE SEQUENCE</scope>
    <source>
        <strain evidence="11">CBS 757.83</strain>
    </source>
</reference>
<keyword evidence="12" id="KW-1185">Reference proteome</keyword>
<feature type="transmembrane region" description="Helical" evidence="9">
    <location>
        <begin position="298"/>
        <end position="319"/>
    </location>
</feature>
<keyword evidence="3" id="KW-0813">Transport</keyword>
<feature type="transmembrane region" description="Helical" evidence="9">
    <location>
        <begin position="531"/>
        <end position="553"/>
    </location>
</feature>
<dbReference type="PANTHER" id="PTHR22950">
    <property type="entry name" value="AMINO ACID TRANSPORTER"/>
    <property type="match status" value="1"/>
</dbReference>
<proteinExistence type="inferred from homology"/>
<dbReference type="GO" id="GO:0015194">
    <property type="term" value="F:L-serine transmembrane transporter activity"/>
    <property type="evidence" value="ECO:0007669"/>
    <property type="project" value="TreeGrafter"/>
</dbReference>
<feature type="transmembrane region" description="Helical" evidence="9">
    <location>
        <begin position="161"/>
        <end position="177"/>
    </location>
</feature>
<accession>A0AAN6T2X7</accession>
<evidence type="ECO:0000259" key="10">
    <source>
        <dbReference type="Pfam" id="PF01490"/>
    </source>
</evidence>
<dbReference type="Proteomes" id="UP001305647">
    <property type="component" value="Unassembled WGS sequence"/>
</dbReference>
<evidence type="ECO:0000256" key="8">
    <source>
        <dbReference type="ARBA" id="ARBA00023136"/>
    </source>
</evidence>
<dbReference type="GO" id="GO:0005290">
    <property type="term" value="F:L-histidine transmembrane transporter activity"/>
    <property type="evidence" value="ECO:0007669"/>
    <property type="project" value="TreeGrafter"/>
</dbReference>
<evidence type="ECO:0000256" key="6">
    <source>
        <dbReference type="ARBA" id="ARBA00022970"/>
    </source>
</evidence>
<gene>
    <name evidence="11" type="ORF">N658DRAFT_566366</name>
</gene>
<keyword evidence="8 9" id="KW-0472">Membrane</keyword>
<organism evidence="11 12">
    <name type="scientific">Parathielavia hyrcaniae</name>
    <dbReference type="NCBI Taxonomy" id="113614"/>
    <lineage>
        <taxon>Eukaryota</taxon>
        <taxon>Fungi</taxon>
        <taxon>Dikarya</taxon>
        <taxon>Ascomycota</taxon>
        <taxon>Pezizomycotina</taxon>
        <taxon>Sordariomycetes</taxon>
        <taxon>Sordariomycetidae</taxon>
        <taxon>Sordariales</taxon>
        <taxon>Chaetomiaceae</taxon>
        <taxon>Parathielavia</taxon>
    </lineage>
</organism>
<feature type="transmembrane region" description="Helical" evidence="9">
    <location>
        <begin position="260"/>
        <end position="286"/>
    </location>
</feature>
<comment type="subcellular location">
    <subcellularLocation>
        <location evidence="1">Vacuole membrane</location>
        <topology evidence="1">Multi-pass membrane protein</topology>
    </subcellularLocation>
</comment>
<feature type="domain" description="Amino acid transporter transmembrane" evidence="10">
    <location>
        <begin position="37"/>
        <end position="444"/>
    </location>
</feature>
<keyword evidence="6" id="KW-0029">Amino-acid transport</keyword>
<evidence type="ECO:0000256" key="5">
    <source>
        <dbReference type="ARBA" id="ARBA00022692"/>
    </source>
</evidence>
<feature type="transmembrane region" description="Helical" evidence="9">
    <location>
        <begin position="219"/>
        <end position="239"/>
    </location>
</feature>